<proteinExistence type="predicted"/>
<evidence type="ECO:0000313" key="3">
    <source>
        <dbReference type="Proteomes" id="UP000324104"/>
    </source>
</evidence>
<keyword evidence="3" id="KW-1185">Reference proteome</keyword>
<gene>
    <name evidence="2" type="ORF">FYC77_11855</name>
</gene>
<dbReference type="AlphaFoldDB" id="A0A5D5AL74"/>
<accession>A0A5D5AL74</accession>
<evidence type="ECO:0000256" key="1">
    <source>
        <dbReference type="SAM" id="MobiDB-lite"/>
    </source>
</evidence>
<name>A0A5D5AL74_9EURY</name>
<reference evidence="2 3" key="1">
    <citation type="submission" date="2019-08" db="EMBL/GenBank/DDBJ databases">
        <title>Archaea genome.</title>
        <authorList>
            <person name="Kajale S."/>
            <person name="Shouche Y."/>
            <person name="Deshpande N."/>
            <person name="Sharma A."/>
        </authorList>
    </citation>
    <scope>NUCLEOTIDE SEQUENCE [LARGE SCALE GENOMIC DNA]</scope>
    <source>
        <strain evidence="2 3">ESP3B_9</strain>
    </source>
</reference>
<evidence type="ECO:0000313" key="2">
    <source>
        <dbReference type="EMBL" id="TYT61723.1"/>
    </source>
</evidence>
<organism evidence="2 3">
    <name type="scientific">Natrialba swarupiae</name>
    <dbReference type="NCBI Taxonomy" id="2448032"/>
    <lineage>
        <taxon>Archaea</taxon>
        <taxon>Methanobacteriati</taxon>
        <taxon>Methanobacteriota</taxon>
        <taxon>Stenosarchaea group</taxon>
        <taxon>Halobacteria</taxon>
        <taxon>Halobacteriales</taxon>
        <taxon>Natrialbaceae</taxon>
        <taxon>Natrialba</taxon>
    </lineage>
</organism>
<dbReference type="EMBL" id="VTAW01000014">
    <property type="protein sequence ID" value="TYT61723.1"/>
    <property type="molecule type" value="Genomic_DNA"/>
</dbReference>
<comment type="caution">
    <text evidence="2">The sequence shown here is derived from an EMBL/GenBank/DDBJ whole genome shotgun (WGS) entry which is preliminary data.</text>
</comment>
<protein>
    <submittedName>
        <fullName evidence="2">Uncharacterized protein</fullName>
    </submittedName>
</protein>
<feature type="region of interest" description="Disordered" evidence="1">
    <location>
        <begin position="1"/>
        <end position="89"/>
    </location>
</feature>
<dbReference type="Proteomes" id="UP000324104">
    <property type="component" value="Unassembled WGS sequence"/>
</dbReference>
<sequence>MRNESPRGNEYCPLDDGTAGRSTGHENTTKKTHPRQTAGERTRGCTPQTRPSIQFPAETPKRHAETTDDEIIVAGEDAVLLEPTGGDRE</sequence>